<evidence type="ECO:0000313" key="3">
    <source>
        <dbReference type="WBParaSite" id="ECPE_0001807201-mRNA-1"/>
    </source>
</evidence>
<organism evidence="3">
    <name type="scientific">Echinostoma caproni</name>
    <dbReference type="NCBI Taxonomy" id="27848"/>
    <lineage>
        <taxon>Eukaryota</taxon>
        <taxon>Metazoa</taxon>
        <taxon>Spiralia</taxon>
        <taxon>Lophotrochozoa</taxon>
        <taxon>Platyhelminthes</taxon>
        <taxon>Trematoda</taxon>
        <taxon>Digenea</taxon>
        <taxon>Plagiorchiida</taxon>
        <taxon>Echinostomata</taxon>
        <taxon>Echinostomatoidea</taxon>
        <taxon>Echinostomatidae</taxon>
        <taxon>Echinostoma</taxon>
    </lineage>
</organism>
<reference evidence="3" key="1">
    <citation type="submission" date="2016-06" db="UniProtKB">
        <authorList>
            <consortium name="WormBaseParasite"/>
        </authorList>
    </citation>
    <scope>IDENTIFICATION</scope>
</reference>
<proteinExistence type="predicted"/>
<accession>A0A183BFN9</accession>
<reference evidence="1 2" key="2">
    <citation type="submission" date="2018-11" db="EMBL/GenBank/DDBJ databases">
        <authorList>
            <consortium name="Pathogen Informatics"/>
        </authorList>
    </citation>
    <scope>NUCLEOTIDE SEQUENCE [LARGE SCALE GENOMIC DNA]</scope>
    <source>
        <strain evidence="1 2">Egypt</strain>
    </source>
</reference>
<dbReference type="AlphaFoldDB" id="A0A183BFN9"/>
<evidence type="ECO:0000313" key="1">
    <source>
        <dbReference type="EMBL" id="VDP95416.1"/>
    </source>
</evidence>
<evidence type="ECO:0000313" key="2">
    <source>
        <dbReference type="Proteomes" id="UP000272942"/>
    </source>
</evidence>
<dbReference type="Proteomes" id="UP000272942">
    <property type="component" value="Unassembled WGS sequence"/>
</dbReference>
<sequence>MDRELQKVKGAIREQVEELKRAQEATNKIASAVERLASQDELVMGRKRNVVIKGITEPFCRAIHQRARELWQPLVDLM</sequence>
<protein>
    <submittedName>
        <fullName evidence="3">MT domain-containing protein</fullName>
    </submittedName>
</protein>
<keyword evidence="2" id="KW-1185">Reference proteome</keyword>
<dbReference type="EMBL" id="UZAN01073874">
    <property type="protein sequence ID" value="VDP95416.1"/>
    <property type="molecule type" value="Genomic_DNA"/>
</dbReference>
<name>A0A183BFN9_9TREM</name>
<gene>
    <name evidence="1" type="ORF">ECPE_LOCUS18024</name>
</gene>
<dbReference type="WBParaSite" id="ECPE_0001807201-mRNA-1">
    <property type="protein sequence ID" value="ECPE_0001807201-mRNA-1"/>
    <property type="gene ID" value="ECPE_0001807201"/>
</dbReference>